<feature type="compositionally biased region" description="Low complexity" evidence="1">
    <location>
        <begin position="34"/>
        <end position="47"/>
    </location>
</feature>
<reference evidence="2" key="1">
    <citation type="submission" date="2021-01" db="EMBL/GenBank/DDBJ databases">
        <authorList>
            <person name="Corre E."/>
            <person name="Pelletier E."/>
            <person name="Niang G."/>
            <person name="Scheremetjew M."/>
            <person name="Finn R."/>
            <person name="Kale V."/>
            <person name="Holt S."/>
            <person name="Cochrane G."/>
            <person name="Meng A."/>
            <person name="Brown T."/>
            <person name="Cohen L."/>
        </authorList>
    </citation>
    <scope>NUCLEOTIDE SEQUENCE</scope>
    <source>
        <strain evidence="2">RCC856</strain>
    </source>
</reference>
<feature type="compositionally biased region" description="Low complexity" evidence="1">
    <location>
        <begin position="7"/>
        <end position="27"/>
    </location>
</feature>
<feature type="compositionally biased region" description="Acidic residues" evidence="1">
    <location>
        <begin position="153"/>
        <end position="165"/>
    </location>
</feature>
<dbReference type="InterPro" id="IPR009072">
    <property type="entry name" value="Histone-fold"/>
</dbReference>
<evidence type="ECO:0000256" key="1">
    <source>
        <dbReference type="SAM" id="MobiDB-lite"/>
    </source>
</evidence>
<gene>
    <name evidence="2" type="ORF">CLAU1311_LOCUS3190</name>
</gene>
<feature type="region of interest" description="Disordered" evidence="1">
    <location>
        <begin position="148"/>
        <end position="192"/>
    </location>
</feature>
<feature type="compositionally biased region" description="Acidic residues" evidence="1">
    <location>
        <begin position="177"/>
        <end position="192"/>
    </location>
</feature>
<sequence>MTDAMMEVTATAEAKPAEAAATPVKAAGPSSGDAATPSQAQAPSQTPGTSGKRERRDPIGLPRTRVQQVAAEVTTTSPNADVLFAITRATELFLEDVVGRLAGKPHLQQEGDLTVAYDDLAEVVQSQERLAFLHDIVPKRCALDVAFPPSVDAEGEEETEEEESGGAEASSDQPMQDAEDESGGAAPTEEEA</sequence>
<evidence type="ECO:0000313" key="2">
    <source>
        <dbReference type="EMBL" id="CAE0016760.1"/>
    </source>
</evidence>
<dbReference type="SUPFAM" id="SSF47113">
    <property type="entry name" value="Histone-fold"/>
    <property type="match status" value="1"/>
</dbReference>
<protein>
    <recommendedName>
        <fullName evidence="3">Transcription factor CBF/NF-Y/archaeal histone domain-containing protein</fullName>
    </recommendedName>
</protein>
<dbReference type="GO" id="GO:0046982">
    <property type="term" value="F:protein heterodimerization activity"/>
    <property type="evidence" value="ECO:0007669"/>
    <property type="project" value="InterPro"/>
</dbReference>
<dbReference type="Gene3D" id="1.10.20.10">
    <property type="entry name" value="Histone, subunit A"/>
    <property type="match status" value="1"/>
</dbReference>
<name>A0A7S3E2U8_9CHLO</name>
<proteinExistence type="predicted"/>
<evidence type="ECO:0008006" key="3">
    <source>
        <dbReference type="Google" id="ProtNLM"/>
    </source>
</evidence>
<dbReference type="AlphaFoldDB" id="A0A7S3E2U8"/>
<dbReference type="EMBL" id="HBHU01004938">
    <property type="protein sequence ID" value="CAE0016760.1"/>
    <property type="molecule type" value="Transcribed_RNA"/>
</dbReference>
<accession>A0A7S3E2U8</accession>
<feature type="region of interest" description="Disordered" evidence="1">
    <location>
        <begin position="1"/>
        <end position="69"/>
    </location>
</feature>
<organism evidence="2">
    <name type="scientific">Chloropicon laureae</name>
    <dbReference type="NCBI Taxonomy" id="464258"/>
    <lineage>
        <taxon>Eukaryota</taxon>
        <taxon>Viridiplantae</taxon>
        <taxon>Chlorophyta</taxon>
        <taxon>Chloropicophyceae</taxon>
        <taxon>Chloropicales</taxon>
        <taxon>Chloropicaceae</taxon>
        <taxon>Chloropicon</taxon>
    </lineage>
</organism>